<protein>
    <submittedName>
        <fullName evidence="1">Putative phage abortive infection protein</fullName>
    </submittedName>
</protein>
<dbReference type="Pfam" id="PF16872">
    <property type="entry name" value="putAbiC"/>
    <property type="match status" value="1"/>
</dbReference>
<proteinExistence type="predicted"/>
<accession>A0A498REB4</accession>
<dbReference type="RefSeq" id="WP_122629982.1">
    <property type="nucleotide sequence ID" value="NZ_UPPP01000106.1"/>
</dbReference>
<dbReference type="Proteomes" id="UP000277811">
    <property type="component" value="Unassembled WGS sequence"/>
</dbReference>
<evidence type="ECO:0000313" key="1">
    <source>
        <dbReference type="EMBL" id="VBB09160.1"/>
    </source>
</evidence>
<dbReference type="AlphaFoldDB" id="A0A498REB4"/>
<name>A0A498REB4_9FIRM</name>
<organism evidence="1 2">
    <name type="scientific">Lucifera butyrica</name>
    <dbReference type="NCBI Taxonomy" id="1351585"/>
    <lineage>
        <taxon>Bacteria</taxon>
        <taxon>Bacillati</taxon>
        <taxon>Bacillota</taxon>
        <taxon>Negativicutes</taxon>
        <taxon>Veillonellales</taxon>
        <taxon>Veillonellaceae</taxon>
        <taxon>Lucifera</taxon>
    </lineage>
</organism>
<evidence type="ECO:0000313" key="2">
    <source>
        <dbReference type="Proteomes" id="UP000277811"/>
    </source>
</evidence>
<dbReference type="EMBL" id="UPPP01000106">
    <property type="protein sequence ID" value="VBB09160.1"/>
    <property type="molecule type" value="Genomic_DNA"/>
</dbReference>
<dbReference type="InterPro" id="IPR031709">
    <property type="entry name" value="PutAbiC"/>
</dbReference>
<keyword evidence="2" id="KW-1185">Reference proteome</keyword>
<gene>
    <name evidence="1" type="ORF">LUCI_4446</name>
</gene>
<sequence>MAQQKFEESFFSLLSMFRQHADKVRNDYLKASADIQDYITTHSMYPHEPVPFEKLIGGYYDLKKRLEGLDVYYKIITQLLLFVATSEAVDDETKKRFFALVETSMDSEELCLLFWDWFFAGKNNPMTIIVRKYKFLDDFLSHRQHIIPTQQRETFLNW</sequence>
<reference evidence="1 2" key="1">
    <citation type="submission" date="2018-06" db="EMBL/GenBank/DDBJ databases">
        <authorList>
            <person name="Strepis N."/>
        </authorList>
    </citation>
    <scope>NUCLEOTIDE SEQUENCE [LARGE SCALE GENOMIC DNA]</scope>
    <source>
        <strain evidence="1">LUCI</strain>
    </source>
</reference>